<evidence type="ECO:0000313" key="5">
    <source>
        <dbReference type="EMBL" id="MDQ0516603.1"/>
    </source>
</evidence>
<dbReference type="RefSeq" id="WP_266279395.1">
    <property type="nucleotide sequence ID" value="NZ_JAPKNF010000001.1"/>
</dbReference>
<dbReference type="Gene3D" id="3.40.190.10">
    <property type="entry name" value="Periplasmic binding protein-like II"/>
    <property type="match status" value="2"/>
</dbReference>
<dbReference type="SUPFAM" id="SSF53850">
    <property type="entry name" value="Periplasmic binding protein-like II"/>
    <property type="match status" value="1"/>
</dbReference>
<dbReference type="EMBL" id="JAUSWJ010000001">
    <property type="protein sequence ID" value="MDQ0516603.1"/>
    <property type="molecule type" value="Genomic_DNA"/>
</dbReference>
<dbReference type="PANTHER" id="PTHR43649:SF12">
    <property type="entry name" value="DIACETYLCHITOBIOSE BINDING PROTEIN DASA"/>
    <property type="match status" value="1"/>
</dbReference>
<evidence type="ECO:0000256" key="2">
    <source>
        <dbReference type="ARBA" id="ARBA00008520"/>
    </source>
</evidence>
<reference evidence="5 6" key="1">
    <citation type="submission" date="2023-07" db="EMBL/GenBank/DDBJ databases">
        <title>Genomic Encyclopedia of Type Strains, Phase IV (KMG-IV): sequencing the most valuable type-strain genomes for metagenomic binning, comparative biology and taxonomic classification.</title>
        <authorList>
            <person name="Goeker M."/>
        </authorList>
    </citation>
    <scope>NUCLEOTIDE SEQUENCE [LARGE SCALE GENOMIC DNA]</scope>
    <source>
        <strain evidence="5 6">B1-1</strain>
    </source>
</reference>
<keyword evidence="3" id="KW-0574">Periplasm</keyword>
<protein>
    <submittedName>
        <fullName evidence="5">Raffinose/stachyose/melibiose transport system substrate-binding protein</fullName>
    </submittedName>
</protein>
<comment type="caution">
    <text evidence="5">The sequence shown here is derived from an EMBL/GenBank/DDBJ whole genome shotgun (WGS) entry which is preliminary data.</text>
</comment>
<organism evidence="5 6">
    <name type="scientific">Kaistia geumhonensis</name>
    <dbReference type="NCBI Taxonomy" id="410839"/>
    <lineage>
        <taxon>Bacteria</taxon>
        <taxon>Pseudomonadati</taxon>
        <taxon>Pseudomonadota</taxon>
        <taxon>Alphaproteobacteria</taxon>
        <taxon>Hyphomicrobiales</taxon>
        <taxon>Kaistiaceae</taxon>
        <taxon>Kaistia</taxon>
    </lineage>
</organism>
<comment type="subcellular location">
    <subcellularLocation>
        <location evidence="1">Periplasm</location>
    </subcellularLocation>
</comment>
<dbReference type="Pfam" id="PF01547">
    <property type="entry name" value="SBP_bac_1"/>
    <property type="match status" value="1"/>
</dbReference>
<dbReference type="Proteomes" id="UP001223743">
    <property type="component" value="Unassembled WGS sequence"/>
</dbReference>
<feature type="signal peptide" evidence="4">
    <location>
        <begin position="1"/>
        <end position="27"/>
    </location>
</feature>
<accession>A0ABU0M6Q9</accession>
<evidence type="ECO:0000256" key="1">
    <source>
        <dbReference type="ARBA" id="ARBA00004418"/>
    </source>
</evidence>
<dbReference type="PANTHER" id="PTHR43649">
    <property type="entry name" value="ARABINOSE-BINDING PROTEIN-RELATED"/>
    <property type="match status" value="1"/>
</dbReference>
<evidence type="ECO:0000256" key="4">
    <source>
        <dbReference type="SAM" id="SignalP"/>
    </source>
</evidence>
<keyword evidence="6" id="KW-1185">Reference proteome</keyword>
<proteinExistence type="inferred from homology"/>
<name>A0ABU0M6Q9_9HYPH</name>
<comment type="similarity">
    <text evidence="2">Belongs to the bacterial solute-binding protein 1 family.</text>
</comment>
<evidence type="ECO:0000256" key="3">
    <source>
        <dbReference type="ARBA" id="ARBA00022764"/>
    </source>
</evidence>
<gene>
    <name evidence="5" type="ORF">QO015_002216</name>
</gene>
<feature type="chain" id="PRO_5045331066" evidence="4">
    <location>
        <begin position="28"/>
        <end position="427"/>
    </location>
</feature>
<dbReference type="InterPro" id="IPR050490">
    <property type="entry name" value="Bact_solute-bd_prot1"/>
</dbReference>
<dbReference type="InterPro" id="IPR006059">
    <property type="entry name" value="SBP"/>
</dbReference>
<sequence length="427" mass="46454">MIAKKRLTAALALSLALAAGSHGVARADDSDKTFKIWWYETPDSAMGIAWNKAIEEFKAKHPDVTIAFEQKSWDQIEKAGSLILNSGEAPDLLEYNKGNAIAGLAASQGLLTDLTDVAAERGWDKTLTSSELLLSRYDDRGIFGTGPIWGIPDYGEFVAVYYNKNMFKDLGLEVPKTLAEFEKVMDAFVAKGITPIATAANDYPAQHLLTELALSKATPEWVQSYQGLKAPLDPAPYLYGAQTLQDWVKKGYVSKDATGLKATDMETLFETGKAPMVVSGTWFGGGFKSKIKDFEWGQFLFPGNTISSGSTGNIWVVPKSAKHKDWAYEFIDITLSKDNQALLGNSGGVPVAADPASLTDPVGLMMTENFKVLADRNGLGFYPDWPAPGFYEVMLQKTQALIGGTITPEEFVEQISGPYNEAQAEAN</sequence>
<evidence type="ECO:0000313" key="6">
    <source>
        <dbReference type="Proteomes" id="UP001223743"/>
    </source>
</evidence>
<keyword evidence="4" id="KW-0732">Signal</keyword>